<dbReference type="InterPro" id="IPR001810">
    <property type="entry name" value="F-box_dom"/>
</dbReference>
<dbReference type="EMBL" id="JACEFO010000564">
    <property type="protein sequence ID" value="KAF8765528.1"/>
    <property type="molecule type" value="Genomic_DNA"/>
</dbReference>
<dbReference type="AlphaFoldDB" id="A0A835FNF0"/>
<name>A0A835FNF0_9POAL</name>
<dbReference type="OrthoDB" id="674743at2759"/>
<dbReference type="Gene3D" id="1.20.1280.50">
    <property type="match status" value="1"/>
</dbReference>
<dbReference type="Pfam" id="PF00646">
    <property type="entry name" value="F-box"/>
    <property type="match status" value="1"/>
</dbReference>
<sequence>MEVNLHRLRRSGFLLPDDIIFDVLTRLPAKVLCRFKCVCKGWRALLSDQAFIAAHKSVAAPLIAGVFRLPRGNNFELRVMDMDGIILRVFKNMPTPRFLAPTRLDLICVYNVPGDFATIVDPAAGRVLLIGGHNPGVDTSTLPHSYYSLGRAAPSGVYKVLRVDVAFDGRVQLCEIATIDDDCGSEPAWRERHVPSAITHWYGEEEATVNGILYFMSCVDDDTPQGCYSMLDEERRLDEDG</sequence>
<dbReference type="SMART" id="SM00256">
    <property type="entry name" value="FBOX"/>
    <property type="match status" value="1"/>
</dbReference>
<dbReference type="SUPFAM" id="SSF81383">
    <property type="entry name" value="F-box domain"/>
    <property type="match status" value="1"/>
</dbReference>
<reference evidence="3" key="1">
    <citation type="submission" date="2020-07" db="EMBL/GenBank/DDBJ databases">
        <title>Genome sequence and genetic diversity analysis of an under-domesticated orphan crop, white fonio (Digitaria exilis).</title>
        <authorList>
            <person name="Bennetzen J.L."/>
            <person name="Chen S."/>
            <person name="Ma X."/>
            <person name="Wang X."/>
            <person name="Yssel A.E.J."/>
            <person name="Chaluvadi S.R."/>
            <person name="Johnson M."/>
            <person name="Gangashetty P."/>
            <person name="Hamidou F."/>
            <person name="Sanogo M.D."/>
            <person name="Zwaenepoel A."/>
            <person name="Wallace J."/>
            <person name="Van De Peer Y."/>
            <person name="Van Deynze A."/>
        </authorList>
    </citation>
    <scope>NUCLEOTIDE SEQUENCE</scope>
    <source>
        <tissue evidence="3">Leaves</tissue>
    </source>
</reference>
<dbReference type="InterPro" id="IPR036047">
    <property type="entry name" value="F-box-like_dom_sf"/>
</dbReference>
<dbReference type="CDD" id="cd22157">
    <property type="entry name" value="F-box_AtFBW1-like"/>
    <property type="match status" value="1"/>
</dbReference>
<keyword evidence="4" id="KW-1185">Reference proteome</keyword>
<dbReference type="PANTHER" id="PTHR31111">
    <property type="entry name" value="BNAA05G37150D PROTEIN-RELATED"/>
    <property type="match status" value="1"/>
</dbReference>
<proteinExistence type="predicted"/>
<dbReference type="EMBL" id="JACEFO010002479">
    <property type="protein sequence ID" value="KAF8658619.1"/>
    <property type="molecule type" value="Genomic_DNA"/>
</dbReference>
<dbReference type="Proteomes" id="UP000636709">
    <property type="component" value="Unassembled WGS sequence"/>
</dbReference>
<accession>A0A835FNF0</accession>
<dbReference type="PANTHER" id="PTHR31111:SF136">
    <property type="entry name" value="F-BOX ASSOCIATED DOMAIN-CONTAINING PROTEIN"/>
    <property type="match status" value="1"/>
</dbReference>
<feature type="domain" description="F-box" evidence="1">
    <location>
        <begin position="15"/>
        <end position="55"/>
    </location>
</feature>
<evidence type="ECO:0000259" key="1">
    <source>
        <dbReference type="SMART" id="SM00256"/>
    </source>
</evidence>
<protein>
    <recommendedName>
        <fullName evidence="1">F-box domain-containing protein</fullName>
    </recommendedName>
</protein>
<evidence type="ECO:0000313" key="4">
    <source>
        <dbReference type="Proteomes" id="UP000636709"/>
    </source>
</evidence>
<comment type="caution">
    <text evidence="3">The sequence shown here is derived from an EMBL/GenBank/DDBJ whole genome shotgun (WGS) entry which is preliminary data.</text>
</comment>
<gene>
    <name evidence="3" type="ORF">HU200_008468</name>
    <name evidence="2" type="ORF">HU200_059081</name>
</gene>
<evidence type="ECO:0000313" key="2">
    <source>
        <dbReference type="EMBL" id="KAF8658619.1"/>
    </source>
</evidence>
<organism evidence="3 4">
    <name type="scientific">Digitaria exilis</name>
    <dbReference type="NCBI Taxonomy" id="1010633"/>
    <lineage>
        <taxon>Eukaryota</taxon>
        <taxon>Viridiplantae</taxon>
        <taxon>Streptophyta</taxon>
        <taxon>Embryophyta</taxon>
        <taxon>Tracheophyta</taxon>
        <taxon>Spermatophyta</taxon>
        <taxon>Magnoliopsida</taxon>
        <taxon>Liliopsida</taxon>
        <taxon>Poales</taxon>
        <taxon>Poaceae</taxon>
        <taxon>PACMAD clade</taxon>
        <taxon>Panicoideae</taxon>
        <taxon>Panicodae</taxon>
        <taxon>Paniceae</taxon>
        <taxon>Anthephorinae</taxon>
        <taxon>Digitaria</taxon>
    </lineage>
</organism>
<evidence type="ECO:0000313" key="3">
    <source>
        <dbReference type="EMBL" id="KAF8765528.1"/>
    </source>
</evidence>